<dbReference type="NCBIfam" id="NF001209">
    <property type="entry name" value="PRK00175.1"/>
    <property type="match status" value="1"/>
</dbReference>
<dbReference type="GO" id="GO:0006535">
    <property type="term" value="P:cysteine biosynthetic process from serine"/>
    <property type="evidence" value="ECO:0007669"/>
    <property type="project" value="TreeGrafter"/>
</dbReference>
<comment type="similarity">
    <text evidence="1">Belongs to the AB hydrolase superfamily. MetX family.</text>
</comment>
<dbReference type="GO" id="GO:0005739">
    <property type="term" value="C:mitochondrion"/>
    <property type="evidence" value="ECO:0007669"/>
    <property type="project" value="TreeGrafter"/>
</dbReference>
<dbReference type="InterPro" id="IPR029058">
    <property type="entry name" value="AB_hydrolase_fold"/>
</dbReference>
<dbReference type="STRING" id="765915.A0A1Y2HMM8"/>
<comment type="caution">
    <text evidence="4">The sequence shown here is derived from an EMBL/GenBank/DDBJ whole genome shotgun (WGS) entry which is preliminary data.</text>
</comment>
<evidence type="ECO:0000313" key="4">
    <source>
        <dbReference type="EMBL" id="ORZ35051.1"/>
    </source>
</evidence>
<dbReference type="InterPro" id="IPR008220">
    <property type="entry name" value="HAT_MetX-like"/>
</dbReference>
<dbReference type="OrthoDB" id="444135at2759"/>
<dbReference type="GO" id="GO:0004414">
    <property type="term" value="F:homoserine O-acetyltransferase activity"/>
    <property type="evidence" value="ECO:0007669"/>
    <property type="project" value="TreeGrafter"/>
</dbReference>
<dbReference type="GO" id="GO:0009001">
    <property type="term" value="F:serine O-acetyltransferase activity"/>
    <property type="evidence" value="ECO:0007669"/>
    <property type="project" value="TreeGrafter"/>
</dbReference>
<dbReference type="PANTHER" id="PTHR32268:SF16">
    <property type="entry name" value="SERINE O-SUCCINYLTRANSFERASE"/>
    <property type="match status" value="1"/>
</dbReference>
<dbReference type="Pfam" id="PF00561">
    <property type="entry name" value="Abhydrolase_1"/>
    <property type="match status" value="1"/>
</dbReference>
<sequence length="528" mass="56895">MYAYDSMQFLLRRGAGALVPFRPIHLGANVFAPSSTTAKEAPNLCRPRPGTATPANTTAPSTSPASQCIDSAPGIVASPSTNGPAIEFPCLDRLDAKTLRIAQALSAASSPASSQPSSVDTSGPEPSYATTKLRGYKVWKYDGSLGALHLDLGGTLPTFDLAYETWGKLNADRSNVILLGTGLSASSHARSHQDNPDRGWWEDFIGPGLPLDTNKFFIICTNALGGCFGSTGPSSPNPSDTTGAPYATRFPAITIWDQVRAQHLLLKHGLGIDSVHAAVGASMGGMQMQAYSAVYPDSVGRLVSISSCARAHPYSIALRFVQRQVLMADPAYASTRGNYYGQMPPHVGMKLARSIATITYRSGPEWERRFGRQRTQDQPPSLCPDFLIEQYLDHQGEKFSLSYDANSLLYLSKAMDLYDMSVSSKSELASRKRSPFEPAQPIPQADPSVRTDEDKLKLGMSELTMPTLVLGVTSDILFPLPQQAEIATTLRETGNHKVTYYVLDAEYGHDTFLIDKVSVGAAVAGHLV</sequence>
<protein>
    <submittedName>
        <fullName evidence="4">Alpha/Beta hydrolase protein</fullName>
    </submittedName>
</protein>
<gene>
    <name evidence="4" type="ORF">BCR44DRAFT_1434988</name>
</gene>
<dbReference type="HAMAP" id="MF_00296">
    <property type="entry name" value="MetX_acyltransf"/>
    <property type="match status" value="1"/>
</dbReference>
<evidence type="ECO:0000313" key="5">
    <source>
        <dbReference type="Proteomes" id="UP000193411"/>
    </source>
</evidence>
<dbReference type="Proteomes" id="UP000193411">
    <property type="component" value="Unassembled WGS sequence"/>
</dbReference>
<dbReference type="SUPFAM" id="SSF53474">
    <property type="entry name" value="alpha/beta-Hydrolases"/>
    <property type="match status" value="1"/>
</dbReference>
<dbReference type="InterPro" id="IPR000073">
    <property type="entry name" value="AB_hydrolase_1"/>
</dbReference>
<name>A0A1Y2HMM8_9FUNG</name>
<dbReference type="NCBIfam" id="TIGR01392">
    <property type="entry name" value="homoserO_Ac_trn"/>
    <property type="match status" value="1"/>
</dbReference>
<keyword evidence="4" id="KW-0378">Hydrolase</keyword>
<evidence type="ECO:0000256" key="2">
    <source>
        <dbReference type="SAM" id="MobiDB-lite"/>
    </source>
</evidence>
<feature type="region of interest" description="Disordered" evidence="2">
    <location>
        <begin position="429"/>
        <end position="451"/>
    </location>
</feature>
<organism evidence="4 5">
    <name type="scientific">Catenaria anguillulae PL171</name>
    <dbReference type="NCBI Taxonomy" id="765915"/>
    <lineage>
        <taxon>Eukaryota</taxon>
        <taxon>Fungi</taxon>
        <taxon>Fungi incertae sedis</taxon>
        <taxon>Blastocladiomycota</taxon>
        <taxon>Blastocladiomycetes</taxon>
        <taxon>Blastocladiales</taxon>
        <taxon>Catenariaceae</taxon>
        <taxon>Catenaria</taxon>
    </lineage>
</organism>
<reference evidence="4 5" key="1">
    <citation type="submission" date="2016-07" db="EMBL/GenBank/DDBJ databases">
        <title>Pervasive Adenine N6-methylation of Active Genes in Fungi.</title>
        <authorList>
            <consortium name="DOE Joint Genome Institute"/>
            <person name="Mondo S.J."/>
            <person name="Dannebaum R.O."/>
            <person name="Kuo R.C."/>
            <person name="Labutti K."/>
            <person name="Haridas S."/>
            <person name="Kuo A."/>
            <person name="Salamov A."/>
            <person name="Ahrendt S.R."/>
            <person name="Lipzen A."/>
            <person name="Sullivan W."/>
            <person name="Andreopoulos W.B."/>
            <person name="Clum A."/>
            <person name="Lindquist E."/>
            <person name="Daum C."/>
            <person name="Ramamoorthy G.K."/>
            <person name="Gryganskyi A."/>
            <person name="Culley D."/>
            <person name="Magnuson J.K."/>
            <person name="James T.Y."/>
            <person name="O'Malley M.A."/>
            <person name="Stajich J.E."/>
            <person name="Spatafora J.W."/>
            <person name="Visel A."/>
            <person name="Grigoriev I.V."/>
        </authorList>
    </citation>
    <scope>NUCLEOTIDE SEQUENCE [LARGE SCALE GENOMIC DNA]</scope>
    <source>
        <strain evidence="4 5">PL171</strain>
    </source>
</reference>
<dbReference type="GO" id="GO:0009092">
    <property type="term" value="P:homoserine metabolic process"/>
    <property type="evidence" value="ECO:0007669"/>
    <property type="project" value="TreeGrafter"/>
</dbReference>
<dbReference type="Gene3D" id="3.40.50.1820">
    <property type="entry name" value="alpha/beta hydrolase"/>
    <property type="match status" value="1"/>
</dbReference>
<dbReference type="GO" id="GO:0016787">
    <property type="term" value="F:hydrolase activity"/>
    <property type="evidence" value="ECO:0007669"/>
    <property type="project" value="UniProtKB-KW"/>
</dbReference>
<proteinExistence type="inferred from homology"/>
<evidence type="ECO:0000259" key="3">
    <source>
        <dbReference type="Pfam" id="PF00561"/>
    </source>
</evidence>
<accession>A0A1Y2HMM8</accession>
<feature type="domain" description="AB hydrolase-1" evidence="3">
    <location>
        <begin position="176"/>
        <end position="513"/>
    </location>
</feature>
<keyword evidence="5" id="KW-1185">Reference proteome</keyword>
<dbReference type="AlphaFoldDB" id="A0A1Y2HMM8"/>
<dbReference type="PANTHER" id="PTHR32268">
    <property type="entry name" value="HOMOSERINE O-ACETYLTRANSFERASE"/>
    <property type="match status" value="1"/>
</dbReference>
<evidence type="ECO:0000256" key="1">
    <source>
        <dbReference type="ARBA" id="ARBA00006886"/>
    </source>
</evidence>
<feature type="region of interest" description="Disordered" evidence="2">
    <location>
        <begin position="39"/>
        <end position="67"/>
    </location>
</feature>
<dbReference type="GO" id="GO:0009086">
    <property type="term" value="P:methionine biosynthetic process"/>
    <property type="evidence" value="ECO:0007669"/>
    <property type="project" value="TreeGrafter"/>
</dbReference>
<feature type="compositionally biased region" description="Low complexity" evidence="2">
    <location>
        <begin position="51"/>
        <end position="66"/>
    </location>
</feature>
<dbReference type="EMBL" id="MCFL01000024">
    <property type="protein sequence ID" value="ORZ35051.1"/>
    <property type="molecule type" value="Genomic_DNA"/>
</dbReference>